<dbReference type="AlphaFoldDB" id="A0A3B0TV39"/>
<evidence type="ECO:0000313" key="1">
    <source>
        <dbReference type="EMBL" id="VAW21848.1"/>
    </source>
</evidence>
<proteinExistence type="predicted"/>
<reference evidence="1" key="1">
    <citation type="submission" date="2018-06" db="EMBL/GenBank/DDBJ databases">
        <authorList>
            <person name="Zhirakovskaya E."/>
        </authorList>
    </citation>
    <scope>NUCLEOTIDE SEQUENCE</scope>
</reference>
<sequence>MKKILKQLPTLVLIAALSMAAGPAPALSQVLGKCMGNRVINQARASGAILPLPDILRLARLRPKEVLNVRVCDISGQPYYLINVLRNNGVAQNLVLRAIDGAPYIAG</sequence>
<gene>
    <name evidence="1" type="ORF">MNBD_ALPHA12-1604</name>
</gene>
<dbReference type="EMBL" id="UOEO01000187">
    <property type="protein sequence ID" value="VAW21848.1"/>
    <property type="molecule type" value="Genomic_DNA"/>
</dbReference>
<protein>
    <recommendedName>
        <fullName evidence="2">PepSY domain-containing protein</fullName>
    </recommendedName>
</protein>
<name>A0A3B0TV39_9ZZZZ</name>
<evidence type="ECO:0008006" key="2">
    <source>
        <dbReference type="Google" id="ProtNLM"/>
    </source>
</evidence>
<accession>A0A3B0TV39</accession>
<organism evidence="1">
    <name type="scientific">hydrothermal vent metagenome</name>
    <dbReference type="NCBI Taxonomy" id="652676"/>
    <lineage>
        <taxon>unclassified sequences</taxon>
        <taxon>metagenomes</taxon>
        <taxon>ecological metagenomes</taxon>
    </lineage>
</organism>